<feature type="region of interest" description="Disordered" evidence="13">
    <location>
        <begin position="360"/>
        <end position="382"/>
    </location>
</feature>
<evidence type="ECO:0000256" key="3">
    <source>
        <dbReference type="ARBA" id="ARBA00009071"/>
    </source>
</evidence>
<proteinExistence type="inferred from homology"/>
<dbReference type="AlphaFoldDB" id="A0A7J5ZSI1"/>
<dbReference type="PANTHER" id="PTHR31598">
    <property type="entry name" value="IQ DOMAIN-CONTAINING PROTEIN D"/>
    <property type="match status" value="1"/>
</dbReference>
<dbReference type="Pfam" id="PF00612">
    <property type="entry name" value="IQ"/>
    <property type="match status" value="1"/>
</dbReference>
<evidence type="ECO:0000256" key="9">
    <source>
        <dbReference type="ARBA" id="ARBA00023273"/>
    </source>
</evidence>
<keyword evidence="12" id="KW-0175">Coiled coil</keyword>
<dbReference type="Gene3D" id="1.20.5.190">
    <property type="match status" value="1"/>
</dbReference>
<comment type="caution">
    <text evidence="14">The sequence shown here is derived from an EMBL/GenBank/DDBJ whole genome shotgun (WGS) entry which is preliminary data.</text>
</comment>
<dbReference type="PROSITE" id="PS50096">
    <property type="entry name" value="IQ"/>
    <property type="match status" value="1"/>
</dbReference>
<evidence type="ECO:0000256" key="10">
    <source>
        <dbReference type="ARBA" id="ARBA00032180"/>
    </source>
</evidence>
<evidence type="ECO:0000313" key="15">
    <source>
        <dbReference type="Proteomes" id="UP000593565"/>
    </source>
</evidence>
<dbReference type="SMART" id="SM00015">
    <property type="entry name" value="IQ"/>
    <property type="match status" value="1"/>
</dbReference>
<evidence type="ECO:0000256" key="4">
    <source>
        <dbReference type="ARBA" id="ARBA00021752"/>
    </source>
</evidence>
<organism evidence="14 15">
    <name type="scientific">Ameiurus melas</name>
    <name type="common">Black bullhead</name>
    <name type="synonym">Silurus melas</name>
    <dbReference type="NCBI Taxonomy" id="219545"/>
    <lineage>
        <taxon>Eukaryota</taxon>
        <taxon>Metazoa</taxon>
        <taxon>Chordata</taxon>
        <taxon>Craniata</taxon>
        <taxon>Vertebrata</taxon>
        <taxon>Euteleostomi</taxon>
        <taxon>Actinopterygii</taxon>
        <taxon>Neopterygii</taxon>
        <taxon>Teleostei</taxon>
        <taxon>Ostariophysi</taxon>
        <taxon>Siluriformes</taxon>
        <taxon>Ictaluridae</taxon>
        <taxon>Ameiurus</taxon>
    </lineage>
</organism>
<comment type="function">
    <text evidence="1">Component of the nexin-dynein regulatory complex (N-DRC), a key regulator of ciliary/flagellar motility which maintains the alignment and integrity of the distal axoneme and regulates microtubule sliding in motile axonemes.</text>
</comment>
<gene>
    <name evidence="14" type="ORF">AMELA_G00258570</name>
</gene>
<evidence type="ECO:0000256" key="8">
    <source>
        <dbReference type="ARBA" id="ARBA00023212"/>
    </source>
</evidence>
<evidence type="ECO:0000256" key="6">
    <source>
        <dbReference type="ARBA" id="ARBA00022846"/>
    </source>
</evidence>
<keyword evidence="7" id="KW-0969">Cilium</keyword>
<evidence type="ECO:0000256" key="5">
    <source>
        <dbReference type="ARBA" id="ARBA00022490"/>
    </source>
</evidence>
<keyword evidence="5" id="KW-0963">Cytoplasm</keyword>
<keyword evidence="8" id="KW-0206">Cytoskeleton</keyword>
<keyword evidence="9" id="KW-0966">Cell projection</keyword>
<comment type="similarity">
    <text evidence="3">Belongs to the DRC10 family.</text>
</comment>
<accession>A0A7J5ZSI1</accession>
<evidence type="ECO:0000256" key="12">
    <source>
        <dbReference type="SAM" id="Coils"/>
    </source>
</evidence>
<protein>
    <recommendedName>
        <fullName evidence="4">Dynein regulatory complex protein 10</fullName>
    </recommendedName>
    <alternativeName>
        <fullName evidence="10">IQ domain-containing protein D</fullName>
    </alternativeName>
</protein>
<evidence type="ECO:0000256" key="13">
    <source>
        <dbReference type="SAM" id="MobiDB-lite"/>
    </source>
</evidence>
<dbReference type="PANTHER" id="PTHR31598:SF1">
    <property type="entry name" value="DYNEIN REGULATORY COMPLEX PROTEIN 10"/>
    <property type="match status" value="1"/>
</dbReference>
<evidence type="ECO:0000313" key="14">
    <source>
        <dbReference type="EMBL" id="KAF4073426.1"/>
    </source>
</evidence>
<evidence type="ECO:0000256" key="2">
    <source>
        <dbReference type="ARBA" id="ARBA00004611"/>
    </source>
</evidence>
<evidence type="ECO:0000256" key="11">
    <source>
        <dbReference type="ARBA" id="ARBA00046836"/>
    </source>
</evidence>
<dbReference type="EMBL" id="JAAGNN010000024">
    <property type="protein sequence ID" value="KAF4073426.1"/>
    <property type="molecule type" value="Genomic_DNA"/>
</dbReference>
<dbReference type="InterPro" id="IPR000048">
    <property type="entry name" value="IQ_motif_EF-hand-BS"/>
</dbReference>
<keyword evidence="15" id="KW-1185">Reference proteome</keyword>
<reference evidence="14 15" key="1">
    <citation type="submission" date="2020-02" db="EMBL/GenBank/DDBJ databases">
        <title>A chromosome-scale genome assembly of the black bullhead catfish (Ameiurus melas).</title>
        <authorList>
            <person name="Wen M."/>
            <person name="Zham M."/>
            <person name="Cabau C."/>
            <person name="Klopp C."/>
            <person name="Donnadieu C."/>
            <person name="Roques C."/>
            <person name="Bouchez O."/>
            <person name="Lampietro C."/>
            <person name="Jouanno E."/>
            <person name="Herpin A."/>
            <person name="Louis A."/>
            <person name="Berthelot C."/>
            <person name="Parey E."/>
            <person name="Roest-Crollius H."/>
            <person name="Braasch I."/>
            <person name="Postlethwait J."/>
            <person name="Robinson-Rechavi M."/>
            <person name="Echchiki A."/>
            <person name="Begum T."/>
            <person name="Montfort J."/>
            <person name="Schartl M."/>
            <person name="Bobe J."/>
            <person name="Guiguen Y."/>
        </authorList>
    </citation>
    <scope>NUCLEOTIDE SEQUENCE [LARGE SCALE GENOMIC DNA]</scope>
    <source>
        <strain evidence="14">M_S1</strain>
        <tissue evidence="14">Blood</tissue>
    </source>
</reference>
<dbReference type="InterPro" id="IPR042815">
    <property type="entry name" value="DRC10"/>
</dbReference>
<dbReference type="CDD" id="cd23767">
    <property type="entry name" value="IQCD"/>
    <property type="match status" value="1"/>
</dbReference>
<sequence>MAATGRKKLMSLEAQRIINVLDECAHKIDVVSLLPRELVRPERVFQELGGTAVESLREHLRLSDQYRSLQDTDTGNDELLVRAVQDSLRNFQRHVRPHEEAQPAKAALREAGPIIEEDQKAVQELGAGLQGFRDMLMERLMTTPQEEQERRRHGQEVKERQQRNVELLRTLEQEMRAATEHRDTVIATKDGEIRHMQDSLHQMERAWEEFVQQVQKKAEQQHQSDLKNSELKRPQLQEEANQLRAQLDRLITQHREREAMMRKKNNKLETEIENWIQKYDVEMEEKQAKLERLTQTYAEEQAELCELQERFAVLELEYTQIVEERRRERERKEEEERERQVKSRAAVVIQALWRGWRVRQALKKKAKSGKGKKPPRKGKKGK</sequence>
<comment type="subcellular location">
    <subcellularLocation>
        <location evidence="2">Cytoplasm</location>
        <location evidence="2">Cytoskeleton</location>
        <location evidence="2">Flagellum axoneme</location>
    </subcellularLocation>
</comment>
<evidence type="ECO:0000256" key="1">
    <source>
        <dbReference type="ARBA" id="ARBA00003029"/>
    </source>
</evidence>
<dbReference type="Proteomes" id="UP000593565">
    <property type="component" value="Unassembled WGS sequence"/>
</dbReference>
<feature type="coiled-coil region" evidence="12">
    <location>
        <begin position="219"/>
        <end position="345"/>
    </location>
</feature>
<comment type="subunit">
    <text evidence="11">Component of the nexin-dynein regulatory complex (N-DRC). Interacts with CFAP52.</text>
</comment>
<evidence type="ECO:0000256" key="7">
    <source>
        <dbReference type="ARBA" id="ARBA00023069"/>
    </source>
</evidence>
<keyword evidence="6" id="KW-0282">Flagellum</keyword>
<name>A0A7J5ZSI1_AMEME</name>